<organism evidence="4">
    <name type="scientific">Chromera velia CCMP2878</name>
    <dbReference type="NCBI Taxonomy" id="1169474"/>
    <lineage>
        <taxon>Eukaryota</taxon>
        <taxon>Sar</taxon>
        <taxon>Alveolata</taxon>
        <taxon>Colpodellida</taxon>
        <taxon>Chromeraceae</taxon>
        <taxon>Chromera</taxon>
    </lineage>
</organism>
<feature type="compositionally biased region" description="Basic and acidic residues" evidence="2">
    <location>
        <begin position="1876"/>
        <end position="1899"/>
    </location>
</feature>
<feature type="region of interest" description="Disordered" evidence="2">
    <location>
        <begin position="1335"/>
        <end position="1540"/>
    </location>
</feature>
<evidence type="ECO:0000259" key="3">
    <source>
        <dbReference type="PROSITE" id="PS50103"/>
    </source>
</evidence>
<dbReference type="Gene3D" id="3.30.1370.210">
    <property type="match status" value="1"/>
</dbReference>
<feature type="domain" description="C3H1-type" evidence="3">
    <location>
        <begin position="125"/>
        <end position="153"/>
    </location>
</feature>
<feature type="compositionally biased region" description="Gly residues" evidence="2">
    <location>
        <begin position="353"/>
        <end position="368"/>
    </location>
</feature>
<dbReference type="EMBL" id="CDMZ01005840">
    <property type="protein sequence ID" value="CEM55033.1"/>
    <property type="molecule type" value="Genomic_DNA"/>
</dbReference>
<feature type="compositionally biased region" description="Low complexity" evidence="2">
    <location>
        <begin position="1429"/>
        <end position="1438"/>
    </location>
</feature>
<sequence>MTQGSVKLLTHWNWESSVGGGEGGADRNEPCEPQSASASSGPIEKGMKDLSGGDEGASPASSGRHATSPTGPPTLPLPSKRTSSSVSASGRDESASPSAALSSKVHNLQVNPGEYVYLDNECLAEFRTQICPDIQHYGKCQRHDLCPHSHCLAWQRRNPMQYYYTSELCPNICFVRNGEKMKLINSCNLGKNCTYAHSKEEQLYHPLNYKTKRCTSAGSCKRCFCPFAHEDSEIRTPRHIQYPPPQLQQQALEHENGKMQLQQQQSGGPAQPHHPQPPPPDQPPPPPAPPQMPPHQSNMQMGGRRNGGGPDGSPFNRGGGGGQGGPPGMFPFGPRAPDGSWPAHPPRHPNEMGGVGPMDGSHFGPGGGMRMPMDDGNGGGFMPGPNMPTGGVMGPRGPSAQMHGGGGGGWNGNGGGMMMEGHDQQGMFGGPVGGDGNVLSAPVGIGRGAWGRMNSDGSGMHMGGGGGDWGGFPGPGGGGDGGGGGGGFGWMGGPPDGAAPGGGEWGDENFDGSANQRVNMVGVGGMGPGPPPWMQRGGGFGQRGEGGESLWGGGQNEWQQQPQQSPTNHTGNGGGGEGGNPFGFHGPAGFTGPGGEFVPQQPPSQFIQQQPNSFNGDGPPQPSPPPNVSPPPPPPPDGQRRGGMNASGNAWGAQLSNIHVQGSVDGGGGRSGKSQSKVRGQQGNQQQQQGNGKNGRKSRNRDVPPGTWGESPNVNVASGPSPPLPPGMGPEGFGPRPPFDSSGPGGMDVSLPPPAGAGSPESFFNAGFAAGAGMPIPPPSFGMMGSPFESAADAPNPNRMSMDRGFPQPPPSVPFSAIDSPTGSDVLGFAVSVGAGPPPGMPSPPGIGPGGGSQNLLPPLQVDASGEFNPFMLNSQQGGGPPGVAATGAPGPGPGLNGSLSSSGCWAGGSPDVFSPAGGGDVPPGLFMANLAESAASFGDSPIGQGPPGFPFGPGGSNANAQGGPGGPPGFSGGMPGPPVLRQSRGSAFWGSGEQTEDESLSDPRQSSLSMSLSLPGGPDGPPFGGPNAPPSNFPPGPHIPCPPSPTAREVSVSGGSGEPSGASTPFEGGGMMNGPFPFPFPPSGFPPGAFGGMCGGGPPLGPPDSPEAFFGFMNQMAQMQQAASAAAASGGGKGPKGEQKRMAQQMMQFAQQMMQMAQEMVTSDGAEGGEQEPSAHNPFNQHRAPNQTQGPQANRSGAASPFGFGPGPGGKPPFPFPVPPEAPHKGANEQAEQKYAQQQQMASPEGALRSMWEGQAAAAAAAMMMGGMGGEKSDASFPPFPFPFGFPPFGFPPMQAGGMPPMPFPWGFPPNYMGGMGPGKEFEGLENDSCWSVERDGFRGMGMDSSGKSKKKKNRKQQEEEERGENGRGGPVGPSPFHLPKRGAPRYAYKGDEGELRERPTASTSAASAMKVDRGDASGEGGRDPDSPEGSGSASPRGRGRRGDGEEGSGASSRRTSESRSASRCPLSLSLPPKDDKEGGTQSSRTGGQISEGYGSRAISPQILRTPAGAGRGGEVGGGRDATREKGEKADDQSLFYYRPSGMTPGTAIGIHRGGALLISQEAEFHQQREENMRRQKERERRPKSKKKSHSATGEEEEEEEDGEVEEGKCPATPKNSGARGRVQAALKPLQQGGEKADRHGCIQKSGGEEGDDDEDQSSNSPAQSGSVSPTIDPSPSPCAREVFTQPPYLEKCYGSALLAEESDEEICSPKRHNTPATFARSTALRRPGTGGSAAWAPSPCGGDEGQGGPVGPSPIPAKSLAARQQKAEGEKKRSQEKGEDEDREGPPTALRTSSISAAEKEREENSNENVESLEGVGPSAIHNSVSLSGSSRSLIASLPAFPAMDGGESPSAAFAQSPTDGSLRLQQAGSQGKSQEREREKRDQRKRAEKEKSKGGEQSEESQSGHKQQQAENGSSPSSSSFDNRGGMDWFCGLPFAYPASSDKELQGAPTGPRSRTLWRHPTADCTAADAFANFPSHIGGGSLSRRHTATTTAAKPPRHGGRIGRAEGSGEEETSSSSADSSASPPPAVVRFQQQNGGVAHSRRAVAWTQSASGSSSATTAASSSSNRAIRKCVSGGSADPSGGSSPQARGSPGLFFTPQGGGSGSFGTGGQVSETSRKWESLLAQAFGCEGPGRHPFMGIGARRTEKEKGTGEESGGVAQEGERTEARTVPASDGSTD</sequence>
<feature type="compositionally biased region" description="Low complexity" evidence="2">
    <location>
        <begin position="1003"/>
        <end position="1017"/>
    </location>
</feature>
<feature type="compositionally biased region" description="Pro residues" evidence="2">
    <location>
        <begin position="1210"/>
        <end position="1222"/>
    </location>
</feature>
<feature type="compositionally biased region" description="Pro residues" evidence="2">
    <location>
        <begin position="1019"/>
        <end position="1046"/>
    </location>
</feature>
<feature type="compositionally biased region" description="Basic and acidic residues" evidence="2">
    <location>
        <begin position="1390"/>
        <end position="1401"/>
    </location>
</feature>
<feature type="region of interest" description="Disordered" evidence="2">
    <location>
        <begin position="875"/>
        <end position="896"/>
    </location>
</feature>
<feature type="compositionally biased region" description="Low complexity" evidence="2">
    <location>
        <begin position="1826"/>
        <end position="1840"/>
    </location>
</feature>
<feature type="region of interest" description="Disordered" evidence="2">
    <location>
        <begin position="1701"/>
        <end position="1963"/>
    </location>
</feature>
<feature type="zinc finger region" description="C3H1-type" evidence="1">
    <location>
        <begin position="163"/>
        <end position="200"/>
    </location>
</feature>
<dbReference type="SMART" id="SM00356">
    <property type="entry name" value="ZnF_C3H1"/>
    <property type="match status" value="3"/>
</dbReference>
<feature type="compositionally biased region" description="Gly residues" evidence="2">
    <location>
        <begin position="304"/>
        <end position="327"/>
    </location>
</feature>
<feature type="compositionally biased region" description="Pro residues" evidence="2">
    <location>
        <begin position="619"/>
        <end position="637"/>
    </location>
</feature>
<feature type="compositionally biased region" description="Low complexity" evidence="2">
    <location>
        <begin position="2078"/>
        <end position="2090"/>
    </location>
</feature>
<dbReference type="InterPro" id="IPR000571">
    <property type="entry name" value="Znf_CCCH"/>
</dbReference>
<dbReference type="VEuPathDB" id="CryptoDB:Cvel_13253"/>
<feature type="region of interest" description="Disordered" evidence="2">
    <location>
        <begin position="256"/>
        <end position="368"/>
    </location>
</feature>
<feature type="compositionally biased region" description="Pro residues" evidence="2">
    <location>
        <begin position="272"/>
        <end position="293"/>
    </location>
</feature>
<feature type="compositionally biased region" description="Polar residues" evidence="2">
    <location>
        <begin position="1659"/>
        <end position="1675"/>
    </location>
</feature>
<feature type="region of interest" description="Disordered" evidence="2">
    <location>
        <begin position="1"/>
        <end position="103"/>
    </location>
</feature>
<feature type="region of interest" description="Disordered" evidence="2">
    <location>
        <begin position="1156"/>
        <end position="1248"/>
    </location>
</feature>
<feature type="compositionally biased region" description="Low complexity" evidence="2">
    <location>
        <begin position="294"/>
        <end position="303"/>
    </location>
</feature>
<feature type="region of interest" description="Disordered" evidence="2">
    <location>
        <begin position="938"/>
        <end position="1065"/>
    </location>
</feature>
<feature type="compositionally biased region" description="Low complexity" evidence="2">
    <location>
        <begin position="262"/>
        <end position="271"/>
    </location>
</feature>
<feature type="compositionally biased region" description="Basic and acidic residues" evidence="2">
    <location>
        <begin position="1767"/>
        <end position="1779"/>
    </location>
</feature>
<feature type="compositionally biased region" description="Acidic residues" evidence="2">
    <location>
        <begin position="1595"/>
        <end position="1606"/>
    </location>
</feature>
<feature type="compositionally biased region" description="Basic and acidic residues" evidence="2">
    <location>
        <begin position="1412"/>
        <end position="1427"/>
    </location>
</feature>
<feature type="compositionally biased region" description="Low complexity" evidence="2">
    <location>
        <begin position="672"/>
        <end position="691"/>
    </location>
</feature>
<feature type="compositionally biased region" description="Basic and acidic residues" evidence="2">
    <location>
        <begin position="1522"/>
        <end position="1533"/>
    </location>
</feature>
<feature type="compositionally biased region" description="Low complexity" evidence="2">
    <location>
        <begin position="2054"/>
        <end position="2069"/>
    </location>
</feature>
<feature type="compositionally biased region" description="Polar residues" evidence="2">
    <location>
        <begin position="1481"/>
        <end position="1490"/>
    </location>
</feature>
<feature type="compositionally biased region" description="Gly residues" evidence="2">
    <location>
        <begin position="536"/>
        <end position="555"/>
    </location>
</feature>
<name>A0A0G4ICU3_9ALVE</name>
<accession>A0A0G4ICU3</accession>
<feature type="domain" description="C3H1-type" evidence="3">
    <location>
        <begin position="163"/>
        <end position="200"/>
    </location>
</feature>
<dbReference type="PROSITE" id="PS50103">
    <property type="entry name" value="ZF_C3H1"/>
    <property type="match status" value="2"/>
</dbReference>
<dbReference type="GO" id="GO:0008270">
    <property type="term" value="F:zinc ion binding"/>
    <property type="evidence" value="ECO:0007669"/>
    <property type="project" value="UniProtKB-KW"/>
</dbReference>
<feature type="compositionally biased region" description="Basic and acidic residues" evidence="2">
    <location>
        <begin position="1564"/>
        <end position="1582"/>
    </location>
</feature>
<feature type="compositionally biased region" description="Low complexity" evidence="2">
    <location>
        <begin position="603"/>
        <end position="618"/>
    </location>
</feature>
<evidence type="ECO:0000256" key="1">
    <source>
        <dbReference type="PROSITE-ProRule" id="PRU00723"/>
    </source>
</evidence>
<feature type="compositionally biased region" description="Gly residues" evidence="2">
    <location>
        <begin position="571"/>
        <end position="581"/>
    </location>
</feature>
<keyword evidence="1" id="KW-0863">Zinc-finger</keyword>
<feature type="compositionally biased region" description="Low complexity" evidence="2">
    <location>
        <begin position="556"/>
        <end position="570"/>
    </location>
</feature>
<feature type="compositionally biased region" description="Low complexity" evidence="2">
    <location>
        <begin position="1450"/>
        <end position="1465"/>
    </location>
</feature>
<gene>
    <name evidence="4" type="ORF">Cvel_13253</name>
</gene>
<keyword evidence="1" id="KW-0862">Zinc</keyword>
<keyword evidence="1" id="KW-0479">Metal-binding</keyword>
<feature type="region of interest" description="Disordered" evidence="2">
    <location>
        <begin position="1124"/>
        <end position="1144"/>
    </location>
</feature>
<feature type="compositionally biased region" description="Gly residues" evidence="2">
    <location>
        <begin position="1511"/>
        <end position="1521"/>
    </location>
</feature>
<evidence type="ECO:0000313" key="4">
    <source>
        <dbReference type="EMBL" id="CEM55033.1"/>
    </source>
</evidence>
<protein>
    <recommendedName>
        <fullName evidence="3">C3H1-type domain-containing protein</fullName>
    </recommendedName>
</protein>
<feature type="region of interest" description="Disordered" evidence="2">
    <location>
        <begin position="1561"/>
        <end position="1684"/>
    </location>
</feature>
<feature type="compositionally biased region" description="Low complexity" evidence="2">
    <location>
        <begin position="1229"/>
        <end position="1243"/>
    </location>
</feature>
<feature type="region of interest" description="Disordered" evidence="2">
    <location>
        <begin position="1975"/>
        <end position="2182"/>
    </location>
</feature>
<feature type="compositionally biased region" description="Polar residues" evidence="2">
    <location>
        <begin position="1178"/>
        <end position="1198"/>
    </location>
</feature>
<feature type="compositionally biased region" description="Gly residues" evidence="2">
    <location>
        <begin position="2103"/>
        <end position="2114"/>
    </location>
</feature>
<reference evidence="4" key="1">
    <citation type="submission" date="2014-11" db="EMBL/GenBank/DDBJ databases">
        <authorList>
            <person name="Otto D Thomas"/>
            <person name="Naeem Raeece"/>
        </authorList>
    </citation>
    <scope>NUCLEOTIDE SEQUENCE</scope>
</reference>
<feature type="compositionally biased region" description="Gly residues" evidence="2">
    <location>
        <begin position="963"/>
        <end position="975"/>
    </location>
</feature>
<feature type="region of interest" description="Disordered" evidence="2">
    <location>
        <begin position="476"/>
        <end position="758"/>
    </location>
</feature>
<evidence type="ECO:0000256" key="2">
    <source>
        <dbReference type="SAM" id="MobiDB-lite"/>
    </source>
</evidence>
<proteinExistence type="predicted"/>
<feature type="compositionally biased region" description="Basic and acidic residues" evidence="2">
    <location>
        <begin position="2147"/>
        <end position="2156"/>
    </location>
</feature>
<feature type="compositionally biased region" description="Gly residues" evidence="2">
    <location>
        <begin position="476"/>
        <end position="504"/>
    </location>
</feature>
<feature type="compositionally biased region" description="Low complexity" evidence="2">
    <location>
        <begin position="1903"/>
        <end position="1923"/>
    </location>
</feature>
<feature type="compositionally biased region" description="Polar residues" evidence="2">
    <location>
        <begin position="1856"/>
        <end position="1874"/>
    </location>
</feature>
<feature type="zinc finger region" description="C3H1-type" evidence="1">
    <location>
        <begin position="125"/>
        <end position="153"/>
    </location>
</feature>